<dbReference type="EMBL" id="CM043022">
    <property type="protein sequence ID" value="KAI4455900.1"/>
    <property type="molecule type" value="Genomic_DNA"/>
</dbReference>
<accession>A0ACB9SUA5</accession>
<protein>
    <submittedName>
        <fullName evidence="1">Charged multivesicular body protein</fullName>
    </submittedName>
</protein>
<keyword evidence="2" id="KW-1185">Reference proteome</keyword>
<gene>
    <name evidence="1" type="ORF">MML48_8g00001573</name>
</gene>
<sequence length="227" mass="26175">MGLIFGKKKQVSRITEQDKAVLQLKQQRDKLKQYHKRIGICLEKDREVAKKLLNNGQRERAKLLLRKKRYQEQLLQRTENQLENLEKMTHDIEFAQIEIQVVNGLKRGNEALKKLNDALSIEDVERILDETREGIEKQQEIDSLLSGVLTSEDEDAVLSELDSLIAESLPEVPSEDKMDVNLPELPEVPSEPMKGSLYKITLEIYLVLYFSEKKPVKKVPEQVALEA</sequence>
<dbReference type="Proteomes" id="UP001056778">
    <property type="component" value="Chromosome 8"/>
</dbReference>
<proteinExistence type="predicted"/>
<reference evidence="1" key="1">
    <citation type="submission" date="2022-04" db="EMBL/GenBank/DDBJ databases">
        <title>Chromosome-scale genome assembly of Holotrichia oblita Faldermann.</title>
        <authorList>
            <person name="Rongchong L."/>
        </authorList>
    </citation>
    <scope>NUCLEOTIDE SEQUENCE</scope>
    <source>
        <strain evidence="1">81SQS9</strain>
    </source>
</reference>
<organism evidence="1 2">
    <name type="scientific">Holotrichia oblita</name>
    <name type="common">Chafer beetle</name>
    <dbReference type="NCBI Taxonomy" id="644536"/>
    <lineage>
        <taxon>Eukaryota</taxon>
        <taxon>Metazoa</taxon>
        <taxon>Ecdysozoa</taxon>
        <taxon>Arthropoda</taxon>
        <taxon>Hexapoda</taxon>
        <taxon>Insecta</taxon>
        <taxon>Pterygota</taxon>
        <taxon>Neoptera</taxon>
        <taxon>Endopterygota</taxon>
        <taxon>Coleoptera</taxon>
        <taxon>Polyphaga</taxon>
        <taxon>Scarabaeiformia</taxon>
        <taxon>Scarabaeidae</taxon>
        <taxon>Melolonthinae</taxon>
        <taxon>Holotrichia</taxon>
    </lineage>
</organism>
<evidence type="ECO:0000313" key="1">
    <source>
        <dbReference type="EMBL" id="KAI4455900.1"/>
    </source>
</evidence>
<comment type="caution">
    <text evidence="1">The sequence shown here is derived from an EMBL/GenBank/DDBJ whole genome shotgun (WGS) entry which is preliminary data.</text>
</comment>
<name>A0ACB9SUA5_HOLOL</name>
<evidence type="ECO:0000313" key="2">
    <source>
        <dbReference type="Proteomes" id="UP001056778"/>
    </source>
</evidence>